<dbReference type="InterPro" id="IPR040251">
    <property type="entry name" value="SEC31-like"/>
</dbReference>
<accession>A0A1A8VP30</accession>
<gene>
    <name evidence="4" type="ORF">PMALA_003350</name>
</gene>
<protein>
    <submittedName>
        <fullName evidence="4">Protein transport protein SEC31 (SEC31)</fullName>
    </submittedName>
</protein>
<name>A0A1A8VP30_PLAMA</name>
<evidence type="ECO:0000256" key="3">
    <source>
        <dbReference type="ARBA" id="ARBA00022737"/>
    </source>
</evidence>
<keyword evidence="2" id="KW-0853">WD repeat</keyword>
<dbReference type="GO" id="GO:0090110">
    <property type="term" value="P:COPII-coated vesicle cargo loading"/>
    <property type="evidence" value="ECO:0007669"/>
    <property type="project" value="TreeGrafter"/>
</dbReference>
<feature type="non-terminal residue" evidence="4">
    <location>
        <position position="1"/>
    </location>
</feature>
<dbReference type="GO" id="GO:0030127">
    <property type="term" value="C:COPII vesicle coat"/>
    <property type="evidence" value="ECO:0007669"/>
    <property type="project" value="TreeGrafter"/>
</dbReference>
<keyword evidence="3" id="KW-0677">Repeat</keyword>
<dbReference type="EMBL" id="FLQW01000176">
    <property type="protein sequence ID" value="SBS82318.1"/>
    <property type="molecule type" value="Genomic_DNA"/>
</dbReference>
<evidence type="ECO:0000313" key="4">
    <source>
        <dbReference type="EMBL" id="SBS82318.1"/>
    </source>
</evidence>
<keyword evidence="1" id="KW-0813">Transport</keyword>
<dbReference type="Proteomes" id="UP000078597">
    <property type="component" value="Unassembled WGS sequence"/>
</dbReference>
<evidence type="ECO:0000256" key="1">
    <source>
        <dbReference type="ARBA" id="ARBA00022448"/>
    </source>
</evidence>
<dbReference type="PANTHER" id="PTHR13923:SF11">
    <property type="entry name" value="SECRETORY 31, ISOFORM D"/>
    <property type="match status" value="1"/>
</dbReference>
<dbReference type="Gene3D" id="1.20.940.10">
    <property type="entry name" value="Functional domain of the splicing factor Prp18"/>
    <property type="match status" value="1"/>
</dbReference>
<sequence>LGSTTQSTANENKKIQTATKEQNGVLMSRGNIENIKKTISTLLNAYTAQESIKKKAEDVSVKVHDLFEKLDNGAFNEQINENIINLVNCLNANDFKTTNRIIVDLSRNLWDGSNKAWIMGLKCIIPK</sequence>
<dbReference type="AlphaFoldDB" id="A0A1A8VP30"/>
<dbReference type="GO" id="GO:0005198">
    <property type="term" value="F:structural molecule activity"/>
    <property type="evidence" value="ECO:0007669"/>
    <property type="project" value="TreeGrafter"/>
</dbReference>
<reference evidence="5" key="1">
    <citation type="submission" date="2016-05" db="EMBL/GenBank/DDBJ databases">
        <authorList>
            <person name="Naeem Raeece"/>
        </authorList>
    </citation>
    <scope>NUCLEOTIDE SEQUENCE [LARGE SCALE GENOMIC DNA]</scope>
</reference>
<evidence type="ECO:0000256" key="2">
    <source>
        <dbReference type="ARBA" id="ARBA00022574"/>
    </source>
</evidence>
<dbReference type="PANTHER" id="PTHR13923">
    <property type="entry name" value="SEC31-RELATED PROTEIN"/>
    <property type="match status" value="1"/>
</dbReference>
<dbReference type="GO" id="GO:0070971">
    <property type="term" value="C:endoplasmic reticulum exit site"/>
    <property type="evidence" value="ECO:0007669"/>
    <property type="project" value="TreeGrafter"/>
</dbReference>
<dbReference type="GO" id="GO:0007029">
    <property type="term" value="P:endoplasmic reticulum organization"/>
    <property type="evidence" value="ECO:0007669"/>
    <property type="project" value="TreeGrafter"/>
</dbReference>
<organism evidence="4 5">
    <name type="scientific">Plasmodium malariae</name>
    <dbReference type="NCBI Taxonomy" id="5858"/>
    <lineage>
        <taxon>Eukaryota</taxon>
        <taxon>Sar</taxon>
        <taxon>Alveolata</taxon>
        <taxon>Apicomplexa</taxon>
        <taxon>Aconoidasida</taxon>
        <taxon>Haemosporida</taxon>
        <taxon>Plasmodiidae</taxon>
        <taxon>Plasmodium</taxon>
        <taxon>Plasmodium (Plasmodium)</taxon>
    </lineage>
</organism>
<proteinExistence type="predicted"/>
<evidence type="ECO:0000313" key="5">
    <source>
        <dbReference type="Proteomes" id="UP000078597"/>
    </source>
</evidence>
<dbReference type="VEuPathDB" id="PlasmoDB:PmUG01_04018200"/>